<dbReference type="OrthoDB" id="7861855at2"/>
<dbReference type="EMBL" id="FNEK01000001">
    <property type="protein sequence ID" value="SDI20925.1"/>
    <property type="molecule type" value="Genomic_DNA"/>
</dbReference>
<reference evidence="2 3" key="1">
    <citation type="submission" date="2016-10" db="EMBL/GenBank/DDBJ databases">
        <authorList>
            <person name="de Groot N.N."/>
        </authorList>
    </citation>
    <scope>NUCLEOTIDE SEQUENCE [LARGE SCALE GENOMIC DNA]</scope>
    <source>
        <strain evidence="2 3">DSM 25294</strain>
    </source>
</reference>
<protein>
    <submittedName>
        <fullName evidence="2">Uncharacterized protein</fullName>
    </submittedName>
</protein>
<proteinExistence type="predicted"/>
<dbReference type="Proteomes" id="UP000199382">
    <property type="component" value="Unassembled WGS sequence"/>
</dbReference>
<feature type="region of interest" description="Disordered" evidence="1">
    <location>
        <begin position="37"/>
        <end position="130"/>
    </location>
</feature>
<organism evidence="2 3">
    <name type="scientific">Aliiruegeria lutimaris</name>
    <dbReference type="NCBI Taxonomy" id="571298"/>
    <lineage>
        <taxon>Bacteria</taxon>
        <taxon>Pseudomonadati</taxon>
        <taxon>Pseudomonadota</taxon>
        <taxon>Alphaproteobacteria</taxon>
        <taxon>Rhodobacterales</taxon>
        <taxon>Roseobacteraceae</taxon>
        <taxon>Aliiruegeria</taxon>
    </lineage>
</organism>
<evidence type="ECO:0000313" key="3">
    <source>
        <dbReference type="Proteomes" id="UP000199382"/>
    </source>
</evidence>
<feature type="compositionally biased region" description="Basic and acidic residues" evidence="1">
    <location>
        <begin position="38"/>
        <end position="74"/>
    </location>
</feature>
<dbReference type="RefSeq" id="WP_093147235.1">
    <property type="nucleotide sequence ID" value="NZ_FNEK01000001.1"/>
</dbReference>
<evidence type="ECO:0000256" key="1">
    <source>
        <dbReference type="SAM" id="MobiDB-lite"/>
    </source>
</evidence>
<name>A0A1G8IPS5_9RHOB</name>
<gene>
    <name evidence="2" type="ORF">SAMN04488026_100195</name>
</gene>
<dbReference type="AlphaFoldDB" id="A0A1G8IPS5"/>
<feature type="compositionally biased region" description="Low complexity" evidence="1">
    <location>
        <begin position="75"/>
        <end position="98"/>
    </location>
</feature>
<dbReference type="STRING" id="571298.SAMN04488026_100195"/>
<keyword evidence="3" id="KW-1185">Reference proteome</keyword>
<evidence type="ECO:0000313" key="2">
    <source>
        <dbReference type="EMBL" id="SDI20925.1"/>
    </source>
</evidence>
<accession>A0A1G8IPS5</accession>
<sequence length="418" mass="43647">MKLMKILVTATVVTCLPVVIGGQAMLDLGDHGAAFAKNEGKGNSDKGNSDKGNSDKGRSEKGSSDRGGKSEKSSGAKTSKSSSKSGSGKSASKSGAKGNNPFTAIKNAFGKKKTGPKTVRKKEKVVSSSQKTVRKNSVKTAKLAVAGGSLHSQLKGLNSLNRNINGMINGKDAKMDPIRDFIVASAEFEAAKDALKEAGRTLEAVRDTFAATVAELGIEASDAQTMLDQYNGMIADHAAAMPEQPQAPEAPEAGVENYDALVDQYKVDYAQWEKDYAAWETSYSEWDARGQELKAAAELASAVETALGDYDAAAKTLVDSVEPASTEALQQAMADALNATGAGPLGPEDMTPEMVDWAAAQLGVGEAEGLIDDYIARQPTQEASAEGGDGSGSDDPEDDVDEAEAKIPEEEQEMAAAQ</sequence>
<feature type="region of interest" description="Disordered" evidence="1">
    <location>
        <begin position="373"/>
        <end position="418"/>
    </location>
</feature>
<feature type="compositionally biased region" description="Acidic residues" evidence="1">
    <location>
        <begin position="392"/>
        <end position="402"/>
    </location>
</feature>
<feature type="compositionally biased region" description="Basic residues" evidence="1">
    <location>
        <begin position="109"/>
        <end position="123"/>
    </location>
</feature>